<feature type="coiled-coil region" evidence="17">
    <location>
        <begin position="876"/>
        <end position="910"/>
    </location>
</feature>
<feature type="transmembrane region" description="Helical" evidence="18">
    <location>
        <begin position="20"/>
        <end position="42"/>
    </location>
</feature>
<dbReference type="SUPFAM" id="SSF81333">
    <property type="entry name" value="F1F0 ATP synthase subunit C"/>
    <property type="match status" value="1"/>
</dbReference>
<keyword evidence="21" id="KW-1185">Reference proteome</keyword>
<dbReference type="InterPro" id="IPR002146">
    <property type="entry name" value="ATP_synth_b/b'su_bac/chlpt"/>
</dbReference>
<accession>A0AA35SU33</accession>
<keyword evidence="9 18" id="KW-1133">Transmembrane helix</keyword>
<sequence>MDGGICLRGSLRGSPVVNTVLIAIGTALASWMGTTGAAMLLIRPILRANQWRTHRIHVVVFFIFLVANIGGSLTPLGDPPLFLGFLKGIDFFWTMALFPVMLPVVILLLIVFFIFDTVMFRKEGTPPDDGEKEPLRLQGIWNFLLIVGIIGAILWSKSLADGPFKDHSIAEKMAPQIKTAEEKMNATKEKLETYVKGHEDDTTIKFDKSNHEYYELRGNHLHAVAEVNSLRAQKTHDENRGISIFGVTVPYFNLMRDGLLLLIAIISLLYTPMYKTVKDEHGHNFPEPSQLDTNVRAANGFTWEPILEVAKLFIGIFICMIPALKILQAGIDGSLSTIVLAVQTTTNDPVNAMYFWLTGVLSSFLDNAPTYVVFFNTAGGDPTSLMGPMAHTLLAISCGAVFMGANTYIGNAPNFMVKAIAEENGFGFKVALVPFHQWAPDVYEGAPTSIAAFISAGPKAAGFAAFLRIFMDALQNLQSEWIILITILAALTMTVGNLVAIAQRNIKRMLAYSSIAHAGYVLVALAAANKDGISSAMFYLFVYCVMNIGAFGAVILARTEDGESLMISDYAGLGFKKPLLALFMTIMLLSLAGFPPTAGFIGKFYIFRSAVESGQIWLVIIGAINTAISAFYYLRVVVAMYMREPEVELDFLAYPRLLIVALTLAAIGVVLIGILPSYFLSPAQISTFRFKTKGGTFMIYLAVLAFGAALGLPIAVIFASTAQGKATSTALEGIARQPEAAPRIQTAMIIGLALIESLVIYSLLIFFLLMGKLPEGQMLQSMIEADAQKQIQYSDLQKRTIMKKLSWLFLLIIIVTLIVPTSGFAAEASSEDKGLLAQIGIDFQTIILQALGFLVVLLVLWKFVFGRVGGLLEERQQEITSRMEKLEADQRELDRLNAETRQRLNEIETEGQAKIQAAIDEGNAERQRILDQARQEASVELERARTEIQREKDEAILELRGTVAEIAIDAASKIIGQTLDAEKHQHIIDESISRLPTQNV</sequence>
<evidence type="ECO:0000256" key="15">
    <source>
        <dbReference type="ARBA" id="ARBA00029852"/>
    </source>
</evidence>
<dbReference type="Pfam" id="PF00137">
    <property type="entry name" value="ATP-synt_C"/>
    <property type="match status" value="1"/>
</dbReference>
<feature type="transmembrane region" description="Helical" evidence="18">
    <location>
        <begin position="386"/>
        <end position="409"/>
    </location>
</feature>
<dbReference type="Pfam" id="PF16980">
    <property type="entry name" value="CitMHS_2"/>
    <property type="match status" value="2"/>
</dbReference>
<feature type="transmembrane region" description="Helical" evidence="18">
    <location>
        <begin position="450"/>
        <end position="470"/>
    </location>
</feature>
<gene>
    <name evidence="20" type="ORF">GBAR_LOCUS20016</name>
</gene>
<dbReference type="GO" id="GO:0042773">
    <property type="term" value="P:ATP synthesis coupled electron transport"/>
    <property type="evidence" value="ECO:0007669"/>
    <property type="project" value="InterPro"/>
</dbReference>
<dbReference type="GO" id="GO:0008289">
    <property type="term" value="F:lipid binding"/>
    <property type="evidence" value="ECO:0007669"/>
    <property type="project" value="UniProtKB-KW"/>
</dbReference>
<feature type="transmembrane region" description="Helical" evidence="18">
    <location>
        <begin position="54"/>
        <end position="71"/>
    </location>
</feature>
<keyword evidence="10" id="KW-0406">Ion transport</keyword>
<keyword evidence="13" id="KW-0066">ATP synthesis</keyword>
<feature type="transmembrane region" description="Helical" evidence="18">
    <location>
        <begin position="697"/>
        <end position="719"/>
    </location>
</feature>
<dbReference type="CDD" id="cd18121">
    <property type="entry name" value="ATP-synt_Fo_c"/>
    <property type="match status" value="1"/>
</dbReference>
<dbReference type="Gene3D" id="1.20.20.10">
    <property type="entry name" value="F1F0 ATP synthase subunit C"/>
    <property type="match status" value="1"/>
</dbReference>
<evidence type="ECO:0000259" key="19">
    <source>
        <dbReference type="Pfam" id="PF00137"/>
    </source>
</evidence>
<evidence type="ECO:0000256" key="2">
    <source>
        <dbReference type="ARBA" id="ARBA00004167"/>
    </source>
</evidence>
<dbReference type="Proteomes" id="UP001174909">
    <property type="component" value="Unassembled WGS sequence"/>
</dbReference>
<dbReference type="CDD" id="cd06503">
    <property type="entry name" value="ATP-synt_Fo_b"/>
    <property type="match status" value="1"/>
</dbReference>
<dbReference type="InterPro" id="IPR035921">
    <property type="entry name" value="F/V-ATP_Csub_sf"/>
</dbReference>
<dbReference type="HAMAP" id="MF_00445">
    <property type="entry name" value="NDH1_NuoN_1"/>
    <property type="match status" value="1"/>
</dbReference>
<feature type="transmembrane region" description="Helical" evidence="18">
    <location>
        <begin position="579"/>
        <end position="602"/>
    </location>
</feature>
<comment type="function">
    <text evidence="14">F(1)F(0) ATP synthase produces ATP from ADP in the presence of a proton or sodium gradient. F-type ATPases consist of two structural domains, F(1) containing the extramembraneous catalytic core and F(0) containing the membrane proton channel, linked together by a central stalk and a peripheral stalk. During catalysis, ATP synthesis in the catalytic domain of F(1) is coupled via a rotary mechanism of the central stalk subunits to proton translocation.</text>
</comment>
<feature type="transmembrane region" description="Helical" evidence="18">
    <location>
        <begin position="509"/>
        <end position="528"/>
    </location>
</feature>
<feature type="transmembrane region" description="Helical" evidence="18">
    <location>
        <begin position="805"/>
        <end position="826"/>
    </location>
</feature>
<feature type="transmembrane region" description="Helical" evidence="18">
    <location>
        <begin position="654"/>
        <end position="676"/>
    </location>
</feature>
<dbReference type="InterPro" id="IPR002379">
    <property type="entry name" value="ATPase_proteolipid_c-like_dom"/>
</dbReference>
<feature type="domain" description="V-ATPase proteolipid subunit C-like" evidence="19">
    <location>
        <begin position="706"/>
        <end position="769"/>
    </location>
</feature>
<dbReference type="HAMAP" id="MF_01398">
    <property type="entry name" value="ATP_synth_b_bprime"/>
    <property type="match status" value="1"/>
</dbReference>
<organism evidence="20 21">
    <name type="scientific">Geodia barretti</name>
    <name type="common">Barrett's horny sponge</name>
    <dbReference type="NCBI Taxonomy" id="519541"/>
    <lineage>
        <taxon>Eukaryota</taxon>
        <taxon>Metazoa</taxon>
        <taxon>Porifera</taxon>
        <taxon>Demospongiae</taxon>
        <taxon>Heteroscleromorpha</taxon>
        <taxon>Tetractinellida</taxon>
        <taxon>Astrophorina</taxon>
        <taxon>Geodiidae</taxon>
        <taxon>Geodia</taxon>
    </lineage>
</organism>
<dbReference type="InterPro" id="IPR010096">
    <property type="entry name" value="NADH-Q_OxRdtase_suN/2"/>
</dbReference>
<evidence type="ECO:0000256" key="10">
    <source>
        <dbReference type="ARBA" id="ARBA00023065"/>
    </source>
</evidence>
<keyword evidence="6" id="KW-0138">CF(0)</keyword>
<feature type="transmembrane region" description="Helical" evidence="18">
    <location>
        <begin position="135"/>
        <end position="155"/>
    </location>
</feature>
<keyword evidence="17" id="KW-0175">Coiled coil</keyword>
<evidence type="ECO:0000256" key="5">
    <source>
        <dbReference type="ARBA" id="ARBA00022448"/>
    </source>
</evidence>
<keyword evidence="7 18" id="KW-0812">Transmembrane</keyword>
<dbReference type="AlphaFoldDB" id="A0AA35SU33"/>
<evidence type="ECO:0000256" key="18">
    <source>
        <dbReference type="SAM" id="Phobius"/>
    </source>
</evidence>
<comment type="subcellular location">
    <subcellularLocation>
        <location evidence="3">Endomembrane system</location>
    </subcellularLocation>
    <subcellularLocation>
        <location evidence="1">Membrane</location>
        <topology evidence="1">Multi-pass membrane protein</topology>
    </subcellularLocation>
    <subcellularLocation>
        <location evidence="2">Membrane</location>
        <topology evidence="2">Single-pass membrane protein</topology>
    </subcellularLocation>
</comment>
<dbReference type="GO" id="GO:0012505">
    <property type="term" value="C:endomembrane system"/>
    <property type="evidence" value="ECO:0007669"/>
    <property type="project" value="UniProtKB-SubCell"/>
</dbReference>
<name>A0AA35SU33_GEOBA</name>
<evidence type="ECO:0000256" key="9">
    <source>
        <dbReference type="ARBA" id="ARBA00022989"/>
    </source>
</evidence>
<comment type="caution">
    <text evidence="20">The sequence shown here is derived from an EMBL/GenBank/DDBJ whole genome shotgun (WGS) entry which is preliminary data.</text>
</comment>
<evidence type="ECO:0000313" key="21">
    <source>
        <dbReference type="Proteomes" id="UP001174909"/>
    </source>
</evidence>
<dbReference type="GO" id="GO:0008137">
    <property type="term" value="F:NADH dehydrogenase (ubiquinone) activity"/>
    <property type="evidence" value="ECO:0007669"/>
    <property type="project" value="UniProtKB-EC"/>
</dbReference>
<dbReference type="InterPro" id="IPR031566">
    <property type="entry name" value="CitMHS_2"/>
</dbReference>
<dbReference type="NCBIfam" id="TIGR01144">
    <property type="entry name" value="ATP_synt_b"/>
    <property type="match status" value="1"/>
</dbReference>
<feature type="transmembrane region" description="Helical" evidence="18">
    <location>
        <begin position="614"/>
        <end position="634"/>
    </location>
</feature>
<dbReference type="EMBL" id="CASHTH010002825">
    <property type="protein sequence ID" value="CAI8035714.1"/>
    <property type="molecule type" value="Genomic_DNA"/>
</dbReference>
<evidence type="ECO:0000256" key="14">
    <source>
        <dbReference type="ARBA" id="ARBA00025198"/>
    </source>
</evidence>
<evidence type="ECO:0000256" key="7">
    <source>
        <dbReference type="ARBA" id="ARBA00022692"/>
    </source>
</evidence>
<dbReference type="PRINTS" id="PR00124">
    <property type="entry name" value="ATPASEC"/>
</dbReference>
<dbReference type="Pfam" id="PF00430">
    <property type="entry name" value="ATP-synt_B"/>
    <property type="match status" value="1"/>
</dbReference>
<feature type="transmembrane region" description="Helical" evidence="18">
    <location>
        <begin position="351"/>
        <end position="374"/>
    </location>
</feature>
<evidence type="ECO:0000256" key="11">
    <source>
        <dbReference type="ARBA" id="ARBA00023121"/>
    </source>
</evidence>
<evidence type="ECO:0000256" key="6">
    <source>
        <dbReference type="ARBA" id="ARBA00022547"/>
    </source>
</evidence>
<dbReference type="InterPro" id="IPR000454">
    <property type="entry name" value="ATP_synth_F0_csu"/>
</dbReference>
<keyword evidence="12 18" id="KW-0472">Membrane</keyword>
<dbReference type="PANTHER" id="PTHR22773">
    <property type="entry name" value="NADH DEHYDROGENASE"/>
    <property type="match status" value="1"/>
</dbReference>
<evidence type="ECO:0000256" key="12">
    <source>
        <dbReference type="ARBA" id="ARBA00023136"/>
    </source>
</evidence>
<evidence type="ECO:0000256" key="16">
    <source>
        <dbReference type="ARBA" id="ARBA00033111"/>
    </source>
</evidence>
<evidence type="ECO:0000256" key="4">
    <source>
        <dbReference type="ARBA" id="ARBA00006704"/>
    </source>
</evidence>
<dbReference type="GO" id="GO:0015986">
    <property type="term" value="P:proton motive force-driven ATP synthesis"/>
    <property type="evidence" value="ECO:0007669"/>
    <property type="project" value="InterPro"/>
</dbReference>
<protein>
    <recommendedName>
        <fullName evidence="16">ATPase protein 9</fullName>
    </recommendedName>
    <alternativeName>
        <fullName evidence="15">ATPase subunit c</fullName>
    </alternativeName>
</protein>
<dbReference type="InterPro" id="IPR005864">
    <property type="entry name" value="ATP_synth_F0_bsu_bac"/>
</dbReference>
<feature type="transmembrane region" description="Helical" evidence="18">
    <location>
        <begin position="258"/>
        <end position="274"/>
    </location>
</feature>
<evidence type="ECO:0000256" key="13">
    <source>
        <dbReference type="ARBA" id="ARBA00023310"/>
    </source>
</evidence>
<dbReference type="HAMAP" id="MF_01396">
    <property type="entry name" value="ATP_synth_c_bact"/>
    <property type="match status" value="1"/>
</dbReference>
<feature type="transmembrane region" description="Helical" evidence="18">
    <location>
        <begin position="846"/>
        <end position="865"/>
    </location>
</feature>
<keyword evidence="8" id="KW-0375">Hydrogen ion transport</keyword>
<evidence type="ECO:0000256" key="1">
    <source>
        <dbReference type="ARBA" id="ARBA00004141"/>
    </source>
</evidence>
<dbReference type="InterPro" id="IPR038662">
    <property type="entry name" value="ATP_synth_F0_csu_sf"/>
</dbReference>
<keyword evidence="5" id="KW-0813">Transport</keyword>
<evidence type="ECO:0000256" key="3">
    <source>
        <dbReference type="ARBA" id="ARBA00004308"/>
    </source>
</evidence>
<keyword evidence="11" id="KW-0446">Lipid-binding</keyword>
<dbReference type="GO" id="GO:0045259">
    <property type="term" value="C:proton-transporting ATP synthase complex"/>
    <property type="evidence" value="ECO:0007669"/>
    <property type="project" value="UniProtKB-KW"/>
</dbReference>
<feature type="transmembrane region" description="Helical" evidence="18">
    <location>
        <begin position="482"/>
        <end position="503"/>
    </location>
</feature>
<feature type="transmembrane region" description="Helical" evidence="18">
    <location>
        <begin position="540"/>
        <end position="559"/>
    </location>
</feature>
<comment type="similarity">
    <text evidence="4">Belongs to the ATPase C chain family.</text>
</comment>
<feature type="transmembrane region" description="Helical" evidence="18">
    <location>
        <begin position="91"/>
        <end position="115"/>
    </location>
</feature>
<dbReference type="PROSITE" id="PS00605">
    <property type="entry name" value="ATPASE_C"/>
    <property type="match status" value="1"/>
</dbReference>
<evidence type="ECO:0000256" key="8">
    <source>
        <dbReference type="ARBA" id="ARBA00022781"/>
    </source>
</evidence>
<feature type="transmembrane region" description="Helical" evidence="18">
    <location>
        <begin position="747"/>
        <end position="769"/>
    </location>
</feature>
<dbReference type="InterPro" id="IPR020537">
    <property type="entry name" value="ATP_synth_F0_csu_DDCD_BS"/>
</dbReference>
<dbReference type="GO" id="GO:0033177">
    <property type="term" value="C:proton-transporting two-sector ATPase complex, proton-transporting domain"/>
    <property type="evidence" value="ECO:0007669"/>
    <property type="project" value="InterPro"/>
</dbReference>
<evidence type="ECO:0000313" key="20">
    <source>
        <dbReference type="EMBL" id="CAI8035714.1"/>
    </source>
</evidence>
<reference evidence="20" key="1">
    <citation type="submission" date="2023-03" db="EMBL/GenBank/DDBJ databases">
        <authorList>
            <person name="Steffen K."/>
            <person name="Cardenas P."/>
        </authorList>
    </citation>
    <scope>NUCLEOTIDE SEQUENCE</scope>
</reference>
<evidence type="ECO:0000256" key="17">
    <source>
        <dbReference type="SAM" id="Coils"/>
    </source>
</evidence>
<proteinExistence type="inferred from homology"/>